<feature type="transmembrane region" description="Helical" evidence="3">
    <location>
        <begin position="745"/>
        <end position="765"/>
    </location>
</feature>
<evidence type="ECO:0000256" key="3">
    <source>
        <dbReference type="SAM" id="Phobius"/>
    </source>
</evidence>
<evidence type="ECO:0000313" key="5">
    <source>
        <dbReference type="EMBL" id="ATN93668.1"/>
    </source>
</evidence>
<evidence type="ECO:0000256" key="2">
    <source>
        <dbReference type="SAM" id="Coils"/>
    </source>
</evidence>
<feature type="transmembrane region" description="Helical" evidence="3">
    <location>
        <begin position="1093"/>
        <end position="1117"/>
    </location>
</feature>
<dbReference type="GO" id="GO:0098003">
    <property type="term" value="P:viral tail assembly"/>
    <property type="evidence" value="ECO:0007669"/>
    <property type="project" value="UniProtKB-KW"/>
</dbReference>
<feature type="transmembrane region" description="Helical" evidence="3">
    <location>
        <begin position="1010"/>
        <end position="1030"/>
    </location>
</feature>
<evidence type="ECO:0000313" key="6">
    <source>
        <dbReference type="Proteomes" id="UP000228985"/>
    </source>
</evidence>
<keyword evidence="1" id="KW-1188">Viral release from host cell</keyword>
<proteinExistence type="predicted"/>
<dbReference type="InterPro" id="IPR013491">
    <property type="entry name" value="Tape_meas_N"/>
</dbReference>
<feature type="transmembrane region" description="Helical" evidence="3">
    <location>
        <begin position="863"/>
        <end position="883"/>
    </location>
</feature>
<feature type="transmembrane region" description="Helical" evidence="3">
    <location>
        <begin position="836"/>
        <end position="857"/>
    </location>
</feature>
<feature type="transmembrane region" description="Helical" evidence="3">
    <location>
        <begin position="1069"/>
        <end position="1087"/>
    </location>
</feature>
<gene>
    <name evidence="5" type="ORF">SEA_SCAP1_19</name>
</gene>
<name>A0A2D1GNY1_9CAUD</name>
<keyword evidence="3" id="KW-0812">Transmembrane</keyword>
<organism evidence="5 6">
    <name type="scientific">Streptomyces phage Scap1</name>
    <dbReference type="NCBI Taxonomy" id="2041354"/>
    <lineage>
        <taxon>Viruses</taxon>
        <taxon>Duplodnaviria</taxon>
        <taxon>Heunggongvirae</taxon>
        <taxon>Uroviricota</taxon>
        <taxon>Caudoviricetes</taxon>
        <taxon>Scapunavirus</taxon>
        <taxon>Scapunavirus scap1</taxon>
    </lineage>
</organism>
<keyword evidence="3" id="KW-0472">Membrane</keyword>
<keyword evidence="3" id="KW-1133">Transmembrane helix</keyword>
<feature type="transmembrane region" description="Helical" evidence="3">
    <location>
        <begin position="777"/>
        <end position="798"/>
    </location>
</feature>
<protein>
    <submittedName>
        <fullName evidence="5">Tape measure protein</fullName>
    </submittedName>
</protein>
<dbReference type="Pfam" id="PF20155">
    <property type="entry name" value="TMP_3"/>
    <property type="match status" value="1"/>
</dbReference>
<feature type="transmembrane region" description="Helical" evidence="3">
    <location>
        <begin position="895"/>
        <end position="916"/>
    </location>
</feature>
<accession>A0A2D1GNY1</accession>
<reference evidence="5 6" key="1">
    <citation type="submission" date="2017-09" db="EMBL/GenBank/DDBJ databases">
        <authorList>
            <person name="Ehlers B."/>
            <person name="Leendertz F.H."/>
        </authorList>
    </citation>
    <scope>NUCLEOTIDE SEQUENCE [LARGE SCALE GENOMIC DNA]</scope>
</reference>
<dbReference type="Proteomes" id="UP000228985">
    <property type="component" value="Segment"/>
</dbReference>
<evidence type="ECO:0000256" key="1">
    <source>
        <dbReference type="ARBA" id="ARBA00022465"/>
    </source>
</evidence>
<sequence length="1748" mass="181508">MEGGDLRMTSVDNRVVHMQFDNAAFERGVAQTLASLNRLNQGLQLQGAAKGLQGIGTAANAQNASLKNMEAGVNSVAGRFTALQQIATGALHNIGARVSEQATAMAKSFTLDPIVNGLKEYETNLNSIQTILANTQSAGTNLQDVNGALKELNHYSDQTIYNFSEMAKNIGTFTAAGVDLETSVASIKGIANLAALSGSNSEQAAGAMYQLSQAISAGRVSLEDWNSVVNAGMGGTVFQRALALNAEKLGTLSKGAVELKGKMKNVTIEGKSFRESITAKPGEESWLTSKVLTQTLAQFTGDLSDAELKAQGFSKAQIKAIQAQAKTAREAATEVKTLSGLMDTTKEALTSGWAQTFETIFGDFTEAKGLFTGASDAIGKIVSASSDGRNKMLSDWKDLGGRDALIQGITNAFQALFSVLRPIKDAFREIFPATTAKQLYDMTVSFRDFMERLKLGGQTAENLKRTFAGVFAIFGIGWEIVKQVLKTIMSLFGEVGKGSGGFLSATAGIGDFFVALHKAVKEGEGLTKFFQGLGKILAVPIKLVQKLASYLGELFAGGKGSSAGKSVGELTDKLSPLAQLGEMVSNAWDRVGEVMDKVWDGVQRVGSAIADFFGQFSSGIGEAIDGLNLQDVFAGINTGLFAGLVLMLKNFLGGGGGGGLIEGITEAIEGFTGVLKGMQNALNAAALLQIAVAVGILALSMNTLAKIDAAGLARASTAIASMFGQLVGTMVLFNKFIGVGGFAKLPFVMGSLILLAGAVLILAQAVKQLSGLDWEELAKGLTGLAVTLGLLVGALKVMPNPKGLISTGIGIIALAAGIKILASAVEDLSGLGWNELAKGLVGVGALLGALVLFTMFAKANKGGILQAAGIILLAAGIKILASAVADMSKLSWGGIAKGLVTLAGALAIITAALYLIPPTAPLAAAGVLGVAISLGMVAEALAEMAKMSWGEIGKSLVVMLGALTLIAAALYVIPPTAPLAAAGILITAIALQQVAKVLSDFAQYEWEEIGKAMVMLAGTLGLIAGAMFLMTGALPGAAAMLIIAAALQVLAPVLMQFSQMSLAEIGTSLLMLAGVFAVFGVAALLLAPVVPLMIGLAAAVTLLGVGMLAAGAGVFLFATGLTALAAAGLAGTAAIVGIVSGLIGLIPEVMKQIGLGLIAFAEVIGTAGPAITKALVTVLESLISAIVRVTPKIVDALLRMLSMMLSKMLQYIPKMVDTGLKLLIGILNGIANNIGKVIDTATKVVVNFINGVARNLPKIIQAGVNLILKFIDGVTKAIDSNAEKLGAAGGRLAVAIVKGMVKGISAGIGQIKDAAVNVAKSALDGAKNFLGINSPSKEFIKIGNYVNDGFRKGLDGNKKQVYDAFADLQKMLSDFKKNTKMSASERKKAGAAYDELTKKLNDEKSAIGKLADKYDVLTEKIKKATDTYEAAIKTRDDYNKQIKDKYSDQASPTGDISVEDFTKNLEKQIEDTKRFSNTLQRLRAMGLNDELYKDLLAAGTDALPFADNLLAAGPDAVKKLRSLAGELNEAGAKLGKDASTNLYQAAVNSAKGIVDGLKKEQAAIEKQMDKIADAMVKSIKKKLGIKSPSRVFKKLGGFTAEGMAQGLRDSSKIVAKSAEDVGQTAVDSVRKSISGFSDLITSDIAMRPTVTPVLDLSGFRKDAAQMGRLLPTQAISVDAAYAKARFVRDALATQQAAASEDLASQAGTVNYTQINNSPKALSPADIYRQTKNQLSTVKGALSTSASTG</sequence>
<feature type="transmembrane region" description="Helical" evidence="3">
    <location>
        <begin position="681"/>
        <end position="700"/>
    </location>
</feature>
<feature type="domain" description="Tape measure protein N-terminal" evidence="4">
    <location>
        <begin position="128"/>
        <end position="271"/>
    </location>
</feature>
<feature type="transmembrane region" description="Helical" evidence="3">
    <location>
        <begin position="922"/>
        <end position="942"/>
    </location>
</feature>
<dbReference type="NCBIfam" id="TIGR02675">
    <property type="entry name" value="tape_meas_nterm"/>
    <property type="match status" value="1"/>
</dbReference>
<keyword evidence="6" id="KW-1185">Reference proteome</keyword>
<feature type="coiled-coil region" evidence="2">
    <location>
        <begin position="1393"/>
        <end position="1441"/>
    </location>
</feature>
<feature type="transmembrane region" description="Helical" evidence="3">
    <location>
        <begin position="1124"/>
        <end position="1146"/>
    </location>
</feature>
<dbReference type="EMBL" id="MF975637">
    <property type="protein sequence ID" value="ATN93668.1"/>
    <property type="molecule type" value="Genomic_DNA"/>
</dbReference>
<feature type="transmembrane region" description="Helical" evidence="3">
    <location>
        <begin position="979"/>
        <end position="998"/>
    </location>
</feature>
<feature type="transmembrane region" description="Helical" evidence="3">
    <location>
        <begin position="804"/>
        <end position="824"/>
    </location>
</feature>
<keyword evidence="2" id="KW-0175">Coiled coil</keyword>
<keyword evidence="1" id="KW-1245">Viral tail assembly</keyword>
<feature type="transmembrane region" description="Helical" evidence="3">
    <location>
        <begin position="712"/>
        <end position="733"/>
    </location>
</feature>
<feature type="transmembrane region" description="Helical" evidence="3">
    <location>
        <begin position="1036"/>
        <end position="1057"/>
    </location>
</feature>
<evidence type="ECO:0000259" key="4">
    <source>
        <dbReference type="Pfam" id="PF20155"/>
    </source>
</evidence>